<proteinExistence type="predicted"/>
<comment type="caution">
    <text evidence="1">The sequence shown here is derived from an EMBL/GenBank/DDBJ whole genome shotgun (WGS) entry which is preliminary data.</text>
</comment>
<evidence type="ECO:0000313" key="2">
    <source>
        <dbReference type="Proteomes" id="UP000249493"/>
    </source>
</evidence>
<name>A0A327MNQ0_PSEFL</name>
<accession>A0A327MNQ0</accession>
<dbReference type="EMBL" id="QLIN01000017">
    <property type="protein sequence ID" value="RAI63634.1"/>
    <property type="molecule type" value="Genomic_DNA"/>
</dbReference>
<evidence type="ECO:0000313" key="1">
    <source>
        <dbReference type="EMBL" id="RAI63634.1"/>
    </source>
</evidence>
<organism evidence="1 2">
    <name type="scientific">Pseudomonas fluorescens</name>
    <dbReference type="NCBI Taxonomy" id="294"/>
    <lineage>
        <taxon>Bacteria</taxon>
        <taxon>Pseudomonadati</taxon>
        <taxon>Pseudomonadota</taxon>
        <taxon>Gammaproteobacteria</taxon>
        <taxon>Pseudomonadales</taxon>
        <taxon>Pseudomonadaceae</taxon>
        <taxon>Pseudomonas</taxon>
    </lineage>
</organism>
<protein>
    <submittedName>
        <fullName evidence="1">Uncharacterized protein</fullName>
    </submittedName>
</protein>
<dbReference type="AlphaFoldDB" id="A0A327MNQ0"/>
<dbReference type="Proteomes" id="UP000249493">
    <property type="component" value="Unassembled WGS sequence"/>
</dbReference>
<reference evidence="1 2" key="1">
    <citation type="submission" date="2018-06" db="EMBL/GenBank/DDBJ databases">
        <authorList>
            <person name="Zhirakovskaya E."/>
        </authorList>
    </citation>
    <scope>NUCLEOTIDE SEQUENCE [LARGE SCALE GENOMIC DNA]</scope>
    <source>
        <strain evidence="1 2">LY3</strain>
    </source>
</reference>
<sequence length="91" mass="9356">MKPGILPARTSVGASLLAMVLNDYAGTQMPGGDVAFFASRLAPTGIVGVFEGWLKNNHRSVAYTICGLQTLSLRLSTGSSTGIVGKASTAQ</sequence>
<gene>
    <name evidence="1" type="ORF">DOZ80_27555</name>
</gene>